<dbReference type="AlphaFoldDB" id="W9GHC5"/>
<evidence type="ECO:0000313" key="10">
    <source>
        <dbReference type="EMBL" id="EWT05480.1"/>
    </source>
</evidence>
<comment type="subcellular location">
    <subcellularLocation>
        <location evidence="1 5">Cytoplasm</location>
    </subcellularLocation>
</comment>
<dbReference type="GO" id="GO:0005737">
    <property type="term" value="C:cytoplasm"/>
    <property type="evidence" value="ECO:0007669"/>
    <property type="project" value="UniProtKB-SubCell"/>
</dbReference>
<dbReference type="Proteomes" id="UP000019494">
    <property type="component" value="Unassembled WGS sequence"/>
</dbReference>
<dbReference type="InterPro" id="IPR003783">
    <property type="entry name" value="Regulatory_RecX"/>
</dbReference>
<comment type="similarity">
    <text evidence="2 5">Belongs to the RecX family.</text>
</comment>
<comment type="caution">
    <text evidence="10">The sequence shown here is derived from an EMBL/GenBank/DDBJ whole genome shotgun (WGS) entry which is preliminary data.</text>
</comment>
<gene>
    <name evidence="5" type="primary">recX</name>
    <name evidence="10" type="ORF">N864_04445</name>
</gene>
<evidence type="ECO:0000256" key="3">
    <source>
        <dbReference type="ARBA" id="ARBA00018111"/>
    </source>
</evidence>
<evidence type="ECO:0000256" key="6">
    <source>
        <dbReference type="SAM" id="MobiDB-lite"/>
    </source>
</evidence>
<protein>
    <recommendedName>
        <fullName evidence="3 5">Regulatory protein RecX</fullName>
    </recommendedName>
</protein>
<reference evidence="11" key="1">
    <citation type="submission" date="2013-08" db="EMBL/GenBank/DDBJ databases">
        <title>Intrasporangium oryzae NRRL B-24470.</title>
        <authorList>
            <person name="Liu H."/>
            <person name="Wang G."/>
        </authorList>
    </citation>
    <scope>NUCLEOTIDE SEQUENCE [LARGE SCALE GENOMIC DNA]</scope>
    <source>
        <strain evidence="11">Q5-1</strain>
    </source>
</reference>
<dbReference type="InterPro" id="IPR036388">
    <property type="entry name" value="WH-like_DNA-bd_sf"/>
</dbReference>
<evidence type="ECO:0000259" key="8">
    <source>
        <dbReference type="Pfam" id="PF21981"/>
    </source>
</evidence>
<dbReference type="HAMAP" id="MF_01114">
    <property type="entry name" value="RecX"/>
    <property type="match status" value="1"/>
</dbReference>
<keyword evidence="4 5" id="KW-0963">Cytoplasm</keyword>
<feature type="compositionally biased region" description="Pro residues" evidence="6">
    <location>
        <begin position="38"/>
        <end position="48"/>
    </location>
</feature>
<feature type="domain" description="RecX third three-helical" evidence="8">
    <location>
        <begin position="156"/>
        <end position="202"/>
    </location>
</feature>
<dbReference type="Pfam" id="PF02631">
    <property type="entry name" value="RecX_HTH2"/>
    <property type="match status" value="1"/>
</dbReference>
<accession>W9GHC5</accession>
<feature type="region of interest" description="Disordered" evidence="6">
    <location>
        <begin position="25"/>
        <end position="59"/>
    </location>
</feature>
<sequence>MGESPQDLSRDDRLARAAAALAEAEGLAGVRAGDARPAPSPPPPPPDDPQSVTPDADPDAVARAIVLRQLSMAPRSRAQLEKKLRQRGCDDAVAQRVLDRMTDVGLVDDEAYAEMLVRSKQSTKGLARRALAHELRQQGIAQDIADDALDDIGVEDERAKAEELVAKKLRTMHGLEPDVQARRLAGLLARKGYSGEVAWPVIREAVNNASEHRRD</sequence>
<dbReference type="PANTHER" id="PTHR33602">
    <property type="entry name" value="REGULATORY PROTEIN RECX FAMILY PROTEIN"/>
    <property type="match status" value="1"/>
</dbReference>
<dbReference type="RefSeq" id="WP_081793798.1">
    <property type="nucleotide sequence ID" value="NZ_AWQS01000109.1"/>
</dbReference>
<evidence type="ECO:0000256" key="4">
    <source>
        <dbReference type="ARBA" id="ARBA00022490"/>
    </source>
</evidence>
<dbReference type="Pfam" id="PF21982">
    <property type="entry name" value="RecX_HTH1"/>
    <property type="match status" value="1"/>
</dbReference>
<evidence type="ECO:0000259" key="7">
    <source>
        <dbReference type="Pfam" id="PF02631"/>
    </source>
</evidence>
<dbReference type="PATRIC" id="fig|584657.3.peg.2622"/>
<evidence type="ECO:0000256" key="5">
    <source>
        <dbReference type="HAMAP-Rule" id="MF_01114"/>
    </source>
</evidence>
<name>W9GHC5_9MICO</name>
<keyword evidence="11" id="KW-1185">Reference proteome</keyword>
<dbReference type="Gene3D" id="1.10.10.10">
    <property type="entry name" value="Winged helix-like DNA-binding domain superfamily/Winged helix DNA-binding domain"/>
    <property type="match status" value="3"/>
</dbReference>
<evidence type="ECO:0000256" key="1">
    <source>
        <dbReference type="ARBA" id="ARBA00004496"/>
    </source>
</evidence>
<organism evidence="10 11">
    <name type="scientific">Intrasporangium chromatireducens Q5-1</name>
    <dbReference type="NCBI Taxonomy" id="584657"/>
    <lineage>
        <taxon>Bacteria</taxon>
        <taxon>Bacillati</taxon>
        <taxon>Actinomycetota</taxon>
        <taxon>Actinomycetes</taxon>
        <taxon>Micrococcales</taxon>
        <taxon>Intrasporangiaceae</taxon>
        <taxon>Intrasporangium</taxon>
    </lineage>
</organism>
<proteinExistence type="inferred from homology"/>
<feature type="compositionally biased region" description="Low complexity" evidence="6">
    <location>
        <begin position="25"/>
        <end position="37"/>
    </location>
</feature>
<dbReference type="Pfam" id="PF21981">
    <property type="entry name" value="RecX_HTH3"/>
    <property type="match status" value="1"/>
</dbReference>
<dbReference type="OrthoDB" id="5244465at2"/>
<dbReference type="InterPro" id="IPR053926">
    <property type="entry name" value="RecX_HTH_1st"/>
</dbReference>
<evidence type="ECO:0000259" key="9">
    <source>
        <dbReference type="Pfam" id="PF21982"/>
    </source>
</evidence>
<dbReference type="InterPro" id="IPR053925">
    <property type="entry name" value="RecX_HTH_3rd"/>
</dbReference>
<feature type="domain" description="RecX first three-helical" evidence="9">
    <location>
        <begin position="62"/>
        <end position="101"/>
    </location>
</feature>
<dbReference type="InterPro" id="IPR053924">
    <property type="entry name" value="RecX_HTH_2nd"/>
</dbReference>
<dbReference type="PANTHER" id="PTHR33602:SF1">
    <property type="entry name" value="REGULATORY PROTEIN RECX FAMILY PROTEIN"/>
    <property type="match status" value="1"/>
</dbReference>
<dbReference type="EMBL" id="AWQS01000109">
    <property type="protein sequence ID" value="EWT05480.1"/>
    <property type="molecule type" value="Genomic_DNA"/>
</dbReference>
<dbReference type="GO" id="GO:0006282">
    <property type="term" value="P:regulation of DNA repair"/>
    <property type="evidence" value="ECO:0007669"/>
    <property type="project" value="UniProtKB-UniRule"/>
</dbReference>
<comment type="function">
    <text evidence="5">Modulates RecA activity.</text>
</comment>
<evidence type="ECO:0000256" key="2">
    <source>
        <dbReference type="ARBA" id="ARBA00009695"/>
    </source>
</evidence>
<evidence type="ECO:0000313" key="11">
    <source>
        <dbReference type="Proteomes" id="UP000019494"/>
    </source>
</evidence>
<feature type="domain" description="RecX second three-helical" evidence="7">
    <location>
        <begin position="108"/>
        <end position="149"/>
    </location>
</feature>